<evidence type="ECO:0000313" key="2">
    <source>
        <dbReference type="EMBL" id="RDL39094.1"/>
    </source>
</evidence>
<dbReference type="PANTHER" id="PTHR42093">
    <property type="match status" value="1"/>
</dbReference>
<protein>
    <submittedName>
        <fullName evidence="2">Uncharacterized protein</fullName>
    </submittedName>
</protein>
<evidence type="ECO:0000256" key="1">
    <source>
        <dbReference type="SAM" id="MobiDB-lite"/>
    </source>
</evidence>
<dbReference type="Pfam" id="PF23151">
    <property type="entry name" value="NuiA_2"/>
    <property type="match status" value="1"/>
</dbReference>
<organism evidence="2 3">
    <name type="scientific">Venustampulla echinocandica</name>
    <dbReference type="NCBI Taxonomy" id="2656787"/>
    <lineage>
        <taxon>Eukaryota</taxon>
        <taxon>Fungi</taxon>
        <taxon>Dikarya</taxon>
        <taxon>Ascomycota</taxon>
        <taxon>Pezizomycotina</taxon>
        <taxon>Leotiomycetes</taxon>
        <taxon>Helotiales</taxon>
        <taxon>Pleuroascaceae</taxon>
        <taxon>Venustampulla</taxon>
    </lineage>
</organism>
<reference evidence="2 3" key="1">
    <citation type="journal article" date="2018" name="IMA Fungus">
        <title>IMA Genome-F 9: Draft genome sequence of Annulohypoxylon stygium, Aspergillus mulundensis, Berkeleyomyces basicola (syn. Thielaviopsis basicola), Ceratocystis smalleyi, two Cercospora beticola strains, Coleophoma cylindrospora, Fusarium fracticaudum, Phialophora cf. hyalina, and Morchella septimelata.</title>
        <authorList>
            <person name="Wingfield B.D."/>
            <person name="Bills G.F."/>
            <person name="Dong Y."/>
            <person name="Huang W."/>
            <person name="Nel W.J."/>
            <person name="Swalarsk-Parry B.S."/>
            <person name="Vaghefi N."/>
            <person name="Wilken P.M."/>
            <person name="An Z."/>
            <person name="de Beer Z.W."/>
            <person name="De Vos L."/>
            <person name="Chen L."/>
            <person name="Duong T.A."/>
            <person name="Gao Y."/>
            <person name="Hammerbacher A."/>
            <person name="Kikkert J.R."/>
            <person name="Li Y."/>
            <person name="Li H."/>
            <person name="Li K."/>
            <person name="Li Q."/>
            <person name="Liu X."/>
            <person name="Ma X."/>
            <person name="Naidoo K."/>
            <person name="Pethybridge S.J."/>
            <person name="Sun J."/>
            <person name="Steenkamp E.T."/>
            <person name="van der Nest M.A."/>
            <person name="van Wyk S."/>
            <person name="Wingfield M.J."/>
            <person name="Xiong C."/>
            <person name="Yue Q."/>
            <person name="Zhang X."/>
        </authorList>
    </citation>
    <scope>NUCLEOTIDE SEQUENCE [LARGE SCALE GENOMIC DNA]</scope>
    <source>
        <strain evidence="2 3">BP 5553</strain>
    </source>
</reference>
<comment type="caution">
    <text evidence="2">The sequence shown here is derived from an EMBL/GenBank/DDBJ whole genome shotgun (WGS) entry which is preliminary data.</text>
</comment>
<feature type="compositionally biased region" description="Low complexity" evidence="1">
    <location>
        <begin position="31"/>
        <end position="42"/>
    </location>
</feature>
<dbReference type="GeneID" id="43596283"/>
<name>A0A370TU98_9HELO</name>
<feature type="compositionally biased region" description="Polar residues" evidence="1">
    <location>
        <begin position="126"/>
        <end position="138"/>
    </location>
</feature>
<dbReference type="EMBL" id="NPIC01000002">
    <property type="protein sequence ID" value="RDL39094.1"/>
    <property type="molecule type" value="Genomic_DNA"/>
</dbReference>
<dbReference type="AlphaFoldDB" id="A0A370TU98"/>
<dbReference type="InterPro" id="IPR056539">
    <property type="entry name" value="NuiA-like"/>
</dbReference>
<proteinExistence type="predicted"/>
<dbReference type="Proteomes" id="UP000254866">
    <property type="component" value="Unassembled WGS sequence"/>
</dbReference>
<dbReference type="RefSeq" id="XP_031871750.1">
    <property type="nucleotide sequence ID" value="XM_032012057.1"/>
</dbReference>
<feature type="region of interest" description="Disordered" evidence="1">
    <location>
        <begin position="14"/>
        <end position="62"/>
    </location>
</feature>
<dbReference type="Gene3D" id="3.40.1460.10">
    <property type="entry name" value="Nuclease A inhibitor-like"/>
    <property type="match status" value="1"/>
</dbReference>
<sequence>MGVIISTLAALTKSIRKPRRDKKTSDEAEQQQRQSLPHQQQQDPGVRDAQPAVGSTGAAPTLTGGVAEAQRAVGIASAIPVAEGGIGTGSTARAGGLLSAVLQKKSSNIGTERFFHSTYPPAASNIPPTTTAGKSITRSKGDNTGKMASDEDYAAFLDKANQDPNEGVTKQSRSSGKIELKAVDEGVKVPSCLSKATEDVFYVSDADEPFVPVALKYGGKALPDEVTFAKLVSHPSPKEADVEILDVGNWDKQGQYKEVVEATREASKGSDVRVYRISRGGSRIEYWIVGLEAGILVGAKALAIES</sequence>
<accession>A0A370TU98</accession>
<evidence type="ECO:0000313" key="3">
    <source>
        <dbReference type="Proteomes" id="UP000254866"/>
    </source>
</evidence>
<dbReference type="PANTHER" id="PTHR42093:SF1">
    <property type="match status" value="1"/>
</dbReference>
<keyword evidence="3" id="KW-1185">Reference proteome</keyword>
<feature type="region of interest" description="Disordered" evidence="1">
    <location>
        <begin position="119"/>
        <end position="147"/>
    </location>
</feature>
<gene>
    <name evidence="2" type="ORF">BP5553_03434</name>
</gene>
<dbReference type="OrthoDB" id="5366485at2759"/>